<keyword evidence="3" id="KW-0378">Hydrolase</keyword>
<dbReference type="PANTHER" id="PTHR10357:SF179">
    <property type="entry name" value="NEUTRAL AND BASIC AMINO ACID TRANSPORT PROTEIN RBAT"/>
    <property type="match status" value="1"/>
</dbReference>
<dbReference type="CDD" id="cd11332">
    <property type="entry name" value="AmyAc_OligoGlu_TS"/>
    <property type="match status" value="1"/>
</dbReference>
<evidence type="ECO:0000256" key="1">
    <source>
        <dbReference type="ARBA" id="ARBA00008061"/>
    </source>
</evidence>
<dbReference type="Proteomes" id="UP000774570">
    <property type="component" value="Unassembled WGS sequence"/>
</dbReference>
<dbReference type="InterPro" id="IPR006047">
    <property type="entry name" value="GH13_cat_dom"/>
</dbReference>
<sequence>MPDNWWRGAVIYQVYPRSFADGDGDGTGDVAGLRDRLPYLAGLGVDALWLNPWYPSPMADGGYDVADYRDIAPVFGTLAEAEAFIAEARAAGLRIIVDVVPNHTSSASAWFREALAAGPGSAARERFWFRPGRGAGGAEPPNDWRSIFGGPAWTRVPDGEWYLHLFAPEQPDFNWNSPQVVQEFHDVLRFWYERGVDGIRIDSAALLVKDPDAAPDGADPYTDREGVHEIYRGWRKVTDAYPGRVLVGEVWLPDPERFARYLRPDEMHTAFNFDFLVCPWEPAALRACIDGTLATHAPLGAPPTWVLSNHDVVRPVTRYGRADTRFDMQDRRLGEPSDLALGTRRARAAALLAMALPGAVYVYQGEELGLPEVEDLPGDVRQDPIWRRSGYTDPGRDGCRVPIPWSGDAPPYGFGGEPWLPQPAGWARYTVEREDADPGSMLALYRAGLRERRNRLGDGTLTWRESGPDVLAFTRDSGLTCVVNLGAAPVPLPPHERVLLASGPLADGTLPPDTTAWLG</sequence>
<dbReference type="SMART" id="SM00642">
    <property type="entry name" value="Aamy"/>
    <property type="match status" value="1"/>
</dbReference>
<evidence type="ECO:0000313" key="4">
    <source>
        <dbReference type="Proteomes" id="UP000774570"/>
    </source>
</evidence>
<keyword evidence="4" id="KW-1185">Reference proteome</keyword>
<dbReference type="Pfam" id="PF00128">
    <property type="entry name" value="Alpha-amylase"/>
    <property type="match status" value="1"/>
</dbReference>
<dbReference type="InterPro" id="IPR045857">
    <property type="entry name" value="O16G_dom_2"/>
</dbReference>
<dbReference type="EMBL" id="JAIBOA010000008">
    <property type="protein sequence ID" value="MBW8483523.1"/>
    <property type="molecule type" value="Genomic_DNA"/>
</dbReference>
<dbReference type="PANTHER" id="PTHR10357">
    <property type="entry name" value="ALPHA-AMYLASE FAMILY MEMBER"/>
    <property type="match status" value="1"/>
</dbReference>
<dbReference type="RefSeq" id="WP_220166757.1">
    <property type="nucleotide sequence ID" value="NZ_JAIBOA010000008.1"/>
</dbReference>
<dbReference type="SUPFAM" id="SSF51445">
    <property type="entry name" value="(Trans)glycosidases"/>
    <property type="match status" value="1"/>
</dbReference>
<organism evidence="3 4">
    <name type="scientific">Actinomadura parmotrematis</name>
    <dbReference type="NCBI Taxonomy" id="2864039"/>
    <lineage>
        <taxon>Bacteria</taxon>
        <taxon>Bacillati</taxon>
        <taxon>Actinomycetota</taxon>
        <taxon>Actinomycetes</taxon>
        <taxon>Streptosporangiales</taxon>
        <taxon>Thermomonosporaceae</taxon>
        <taxon>Actinomadura</taxon>
    </lineage>
</organism>
<name>A0ABS7FSZ9_9ACTN</name>
<protein>
    <submittedName>
        <fullName evidence="3">Glycoside hydrolase family 13 protein</fullName>
    </submittedName>
</protein>
<proteinExistence type="inferred from homology"/>
<gene>
    <name evidence="3" type="ORF">K1Y72_14145</name>
</gene>
<feature type="domain" description="Glycosyl hydrolase family 13 catalytic" evidence="2">
    <location>
        <begin position="13"/>
        <end position="400"/>
    </location>
</feature>
<comment type="similarity">
    <text evidence="1">Belongs to the glycosyl hydrolase 13 family.</text>
</comment>
<dbReference type="Gene3D" id="3.90.400.10">
    <property type="entry name" value="Oligo-1,6-glucosidase, Domain 2"/>
    <property type="match status" value="1"/>
</dbReference>
<comment type="caution">
    <text evidence="3">The sequence shown here is derived from an EMBL/GenBank/DDBJ whole genome shotgun (WGS) entry which is preliminary data.</text>
</comment>
<dbReference type="InterPro" id="IPR017853">
    <property type="entry name" value="GH"/>
</dbReference>
<accession>A0ABS7FSZ9</accession>
<reference evidence="3 4" key="1">
    <citation type="submission" date="2021-07" db="EMBL/GenBank/DDBJ databases">
        <title>Actinomadura sp. PM05-2 isolated from lichen.</title>
        <authorList>
            <person name="Somphong A."/>
            <person name="Phongsopitanun W."/>
            <person name="Tanasupawat S."/>
            <person name="Peongsungnone V."/>
        </authorList>
    </citation>
    <scope>NUCLEOTIDE SEQUENCE [LARGE SCALE GENOMIC DNA]</scope>
    <source>
        <strain evidence="3 4">PM05-2</strain>
    </source>
</reference>
<dbReference type="Gene3D" id="3.20.20.80">
    <property type="entry name" value="Glycosidases"/>
    <property type="match status" value="1"/>
</dbReference>
<dbReference type="GO" id="GO:0016787">
    <property type="term" value="F:hydrolase activity"/>
    <property type="evidence" value="ECO:0007669"/>
    <property type="project" value="UniProtKB-KW"/>
</dbReference>
<evidence type="ECO:0000259" key="2">
    <source>
        <dbReference type="SMART" id="SM00642"/>
    </source>
</evidence>
<evidence type="ECO:0000313" key="3">
    <source>
        <dbReference type="EMBL" id="MBW8483523.1"/>
    </source>
</evidence>